<feature type="transmembrane region" description="Helical" evidence="1">
    <location>
        <begin position="56"/>
        <end position="74"/>
    </location>
</feature>
<name>A0A919X6X0_9BACI</name>
<evidence type="ECO:0000313" key="3">
    <source>
        <dbReference type="EMBL" id="GIO25582.1"/>
    </source>
</evidence>
<protein>
    <recommendedName>
        <fullName evidence="2">GGDEF domain-containing protein</fullName>
    </recommendedName>
</protein>
<dbReference type="Pfam" id="PF00990">
    <property type="entry name" value="GGDEF"/>
    <property type="match status" value="1"/>
</dbReference>
<reference evidence="3" key="1">
    <citation type="submission" date="2021-03" db="EMBL/GenBank/DDBJ databases">
        <title>Antimicrobial resistance genes in bacteria isolated from Japanese honey, and their potential for conferring macrolide and lincosamide resistance in the American foulbrood pathogen Paenibacillus larvae.</title>
        <authorList>
            <person name="Okamoto M."/>
            <person name="Kumagai M."/>
            <person name="Kanamori H."/>
            <person name="Takamatsu D."/>
        </authorList>
    </citation>
    <scope>NUCLEOTIDE SEQUENCE</scope>
    <source>
        <strain evidence="3">J43TS3</strain>
    </source>
</reference>
<gene>
    <name evidence="3" type="ORF">J43TS3_01930</name>
</gene>
<keyword evidence="1" id="KW-0472">Membrane</keyword>
<sequence length="284" mass="33337">MNEEKHLLFKICLLVASYILMFDFLWSNGQVGKLLFLLYGVITVMALFFGTLLSLIISLLFLFAIGSVLLYLGLQNIEYGGFYNEFLTMEHFVFFGVGLLVTDLIGGSIQEQHRKVALERNRLRQEVKHFVAVDPDTSFDNAERMEIEIKREMNRINRYGGKFTILLLELDYYKEFLKTYGQKELDHLLKGIGEKVSNSLRFSDKKYRYRNNKFAFLLIETTKDNVEIVADKLAEQLKTHQLLNGRMVTLTFHISFEEYNEQMKDINYLEFVQEVDKETVFYDL</sequence>
<dbReference type="InterPro" id="IPR029787">
    <property type="entry name" value="Nucleotide_cyclase"/>
</dbReference>
<dbReference type="NCBIfam" id="TIGR00254">
    <property type="entry name" value="GGDEF"/>
    <property type="match status" value="1"/>
</dbReference>
<keyword evidence="4" id="KW-1185">Reference proteome</keyword>
<accession>A0A919X6X0</accession>
<dbReference type="SUPFAM" id="SSF55073">
    <property type="entry name" value="Nucleotide cyclase"/>
    <property type="match status" value="1"/>
</dbReference>
<feature type="transmembrane region" description="Helical" evidence="1">
    <location>
        <begin position="7"/>
        <end position="26"/>
    </location>
</feature>
<evidence type="ECO:0000313" key="4">
    <source>
        <dbReference type="Proteomes" id="UP000676917"/>
    </source>
</evidence>
<feature type="transmembrane region" description="Helical" evidence="1">
    <location>
        <begin position="32"/>
        <end position="49"/>
    </location>
</feature>
<dbReference type="AlphaFoldDB" id="A0A919X6X0"/>
<keyword evidence="1" id="KW-0812">Transmembrane</keyword>
<feature type="transmembrane region" description="Helical" evidence="1">
    <location>
        <begin position="86"/>
        <end position="105"/>
    </location>
</feature>
<keyword evidence="1" id="KW-1133">Transmembrane helix</keyword>
<dbReference type="InterPro" id="IPR000160">
    <property type="entry name" value="GGDEF_dom"/>
</dbReference>
<dbReference type="Gene3D" id="3.30.70.270">
    <property type="match status" value="1"/>
</dbReference>
<feature type="domain" description="GGDEF" evidence="2">
    <location>
        <begin position="161"/>
        <end position="284"/>
    </location>
</feature>
<dbReference type="Proteomes" id="UP000676917">
    <property type="component" value="Unassembled WGS sequence"/>
</dbReference>
<proteinExistence type="predicted"/>
<evidence type="ECO:0000259" key="2">
    <source>
        <dbReference type="PROSITE" id="PS50887"/>
    </source>
</evidence>
<organism evidence="3 4">
    <name type="scientific">Ornithinibacillus bavariensis</name>
    <dbReference type="NCBI Taxonomy" id="545502"/>
    <lineage>
        <taxon>Bacteria</taxon>
        <taxon>Bacillati</taxon>
        <taxon>Bacillota</taxon>
        <taxon>Bacilli</taxon>
        <taxon>Bacillales</taxon>
        <taxon>Bacillaceae</taxon>
        <taxon>Ornithinibacillus</taxon>
    </lineage>
</organism>
<dbReference type="PROSITE" id="PS50887">
    <property type="entry name" value="GGDEF"/>
    <property type="match status" value="1"/>
</dbReference>
<dbReference type="SMART" id="SM00267">
    <property type="entry name" value="GGDEF"/>
    <property type="match status" value="1"/>
</dbReference>
<evidence type="ECO:0000256" key="1">
    <source>
        <dbReference type="SAM" id="Phobius"/>
    </source>
</evidence>
<comment type="caution">
    <text evidence="3">The sequence shown here is derived from an EMBL/GenBank/DDBJ whole genome shotgun (WGS) entry which is preliminary data.</text>
</comment>
<dbReference type="EMBL" id="BORP01000001">
    <property type="protein sequence ID" value="GIO25582.1"/>
    <property type="molecule type" value="Genomic_DNA"/>
</dbReference>
<dbReference type="InterPro" id="IPR043128">
    <property type="entry name" value="Rev_trsase/Diguanyl_cyclase"/>
</dbReference>